<dbReference type="GO" id="GO:0036297">
    <property type="term" value="P:interstrand cross-link repair"/>
    <property type="evidence" value="ECO:0007669"/>
    <property type="project" value="InterPro"/>
</dbReference>
<evidence type="ECO:0000256" key="4">
    <source>
        <dbReference type="SAM" id="Coils"/>
    </source>
</evidence>
<protein>
    <submittedName>
        <fullName evidence="7 8">RING-type domain-containing protein</fullName>
    </submittedName>
</protein>
<dbReference type="AlphaFoldDB" id="A0A0K0DYK2"/>
<keyword evidence="1 3" id="KW-0479">Metal-binding</keyword>
<feature type="domain" description="RING-type" evidence="5">
    <location>
        <begin position="42"/>
        <end position="89"/>
    </location>
</feature>
<dbReference type="PANTHER" id="PTHR16047:SF7">
    <property type="entry name" value="E3 UBIQUITIN-PROTEIN LIGASE RFWD3"/>
    <property type="match status" value="1"/>
</dbReference>
<dbReference type="WBParaSite" id="SSTP_0000231900.1">
    <property type="protein sequence ID" value="SSTP_0000231900.1"/>
    <property type="gene ID" value="SSTP_0000231900"/>
</dbReference>
<keyword evidence="1 3" id="KW-0863">Zinc-finger</keyword>
<feature type="coiled-coil region" evidence="4">
    <location>
        <begin position="130"/>
        <end position="157"/>
    </location>
</feature>
<dbReference type="PANTHER" id="PTHR16047">
    <property type="entry name" value="RFWD3 PROTEIN"/>
    <property type="match status" value="1"/>
</dbReference>
<dbReference type="InterPro" id="IPR037381">
    <property type="entry name" value="RFWD3"/>
</dbReference>
<organism evidence="7">
    <name type="scientific">Strongyloides stercoralis</name>
    <name type="common">Threadworm</name>
    <dbReference type="NCBI Taxonomy" id="6248"/>
    <lineage>
        <taxon>Eukaryota</taxon>
        <taxon>Metazoa</taxon>
        <taxon>Ecdysozoa</taxon>
        <taxon>Nematoda</taxon>
        <taxon>Chromadorea</taxon>
        <taxon>Rhabditida</taxon>
        <taxon>Tylenchina</taxon>
        <taxon>Panagrolaimomorpha</taxon>
        <taxon>Strongyloidoidea</taxon>
        <taxon>Strongyloididae</taxon>
        <taxon>Strongyloides</taxon>
    </lineage>
</organism>
<evidence type="ECO:0000313" key="6">
    <source>
        <dbReference type="Proteomes" id="UP000035681"/>
    </source>
</evidence>
<dbReference type="STRING" id="6248.A0A0K0DYK2"/>
<dbReference type="Proteomes" id="UP000035681">
    <property type="component" value="Unplaced"/>
</dbReference>
<evidence type="ECO:0000259" key="5">
    <source>
        <dbReference type="PROSITE" id="PS50089"/>
    </source>
</evidence>
<dbReference type="PROSITE" id="PS50089">
    <property type="entry name" value="ZF_RING_2"/>
    <property type="match status" value="1"/>
</dbReference>
<evidence type="ECO:0000313" key="7">
    <source>
        <dbReference type="WBParaSite" id="SSTP_0000231900.1"/>
    </source>
</evidence>
<dbReference type="SUPFAM" id="SSF57850">
    <property type="entry name" value="RING/U-box"/>
    <property type="match status" value="1"/>
</dbReference>
<keyword evidence="2" id="KW-0862">Zinc</keyword>
<dbReference type="GO" id="GO:0004842">
    <property type="term" value="F:ubiquitin-protein transferase activity"/>
    <property type="evidence" value="ECO:0007669"/>
    <property type="project" value="InterPro"/>
</dbReference>
<dbReference type="GO" id="GO:0008270">
    <property type="term" value="F:zinc ion binding"/>
    <property type="evidence" value="ECO:0007669"/>
    <property type="project" value="UniProtKB-KW"/>
</dbReference>
<dbReference type="Gene3D" id="3.30.40.10">
    <property type="entry name" value="Zinc/RING finger domain, C3HC4 (zinc finger)"/>
    <property type="match status" value="1"/>
</dbReference>
<dbReference type="GO" id="GO:0005634">
    <property type="term" value="C:nucleus"/>
    <property type="evidence" value="ECO:0007669"/>
    <property type="project" value="InterPro"/>
</dbReference>
<proteinExistence type="predicted"/>
<dbReference type="InterPro" id="IPR013083">
    <property type="entry name" value="Znf_RING/FYVE/PHD"/>
</dbReference>
<evidence type="ECO:0000313" key="8">
    <source>
        <dbReference type="WBParaSite" id="TCONS_00009151.p1"/>
    </source>
</evidence>
<evidence type="ECO:0000256" key="1">
    <source>
        <dbReference type="ARBA" id="ARBA00022771"/>
    </source>
</evidence>
<name>A0A0K0DYK2_STRER</name>
<keyword evidence="4" id="KW-0175">Coiled coil</keyword>
<dbReference type="WBParaSite" id="TCONS_00009151.p1">
    <property type="protein sequence ID" value="TCONS_00009151.p1"/>
    <property type="gene ID" value="XLOC_006994"/>
</dbReference>
<keyword evidence="6" id="KW-1185">Reference proteome</keyword>
<dbReference type="SMART" id="SM00184">
    <property type="entry name" value="RING"/>
    <property type="match status" value="1"/>
</dbReference>
<evidence type="ECO:0000256" key="3">
    <source>
        <dbReference type="PROSITE-ProRule" id="PRU00175"/>
    </source>
</evidence>
<reference evidence="7" key="1">
    <citation type="submission" date="2015-08" db="UniProtKB">
        <authorList>
            <consortium name="WormBaseParasite"/>
        </authorList>
    </citation>
    <scope>IDENTIFICATION</scope>
</reference>
<evidence type="ECO:0000256" key="2">
    <source>
        <dbReference type="ARBA" id="ARBA00022833"/>
    </source>
</evidence>
<sequence>MAGDNNDIEGELKDKLIYEENKKGTILNDDIKNDMSKINFNCSICFQSFTEDGGTHTISTLPCGHIFGKSCLIKWFSIQVTDHYCPICRCLMSDLKLKINDNVYNSIIPLHGLTKNTSFETVILERQKLIDDYEGKIKELSTENIKLKEQLNNNLRLRREAFTLRSFAFDIDDEITGYERMLNELSSTEYRVNINSSLSNRRVPNFAMVFNQSQVENSSNNNDFQTQRRGIEGYIHSFFRNFRNPILPNRSARNIIENIYNSGGSLLSNERYIDFMDVDETARQSRIPSAIYTATRKYRVHFDETIDSAYSNGLVVTAVKRIIRNTNIHNFGLSFFRYLRGSVYVSLSDQEIVAVRVIKDSILPNIQKVIAVCNKGKFYNIQFDEEDFRIISKFEGIIGQSQTFSGRVTLLHKPTGLTWLTPNKYAIGTKRGHVFVRTFFDNSTRWQSINRYTNTYGVVCTGLMKPILMLQSINEHAVICFQANDICIFDERGGREVVYKCMNEILSINFNKYSNTLAVIIKILRDSSEIKTFRVENLNQFFENGKKNYGISFLSSNFHNDPNTKKRELNSIVLRTNNIDTYATFWLDEVSGILSLKAMSGNNNLMNQISVDPSRVIKVCNEEGVYSINDSQKLNYIIVSTTHVTVYELGITSS</sequence>
<dbReference type="GO" id="GO:0016567">
    <property type="term" value="P:protein ubiquitination"/>
    <property type="evidence" value="ECO:0007669"/>
    <property type="project" value="InterPro"/>
</dbReference>
<accession>A0A0K0DYK2</accession>
<dbReference type="Pfam" id="PF13639">
    <property type="entry name" value="zf-RING_2"/>
    <property type="match status" value="1"/>
</dbReference>
<dbReference type="InterPro" id="IPR001841">
    <property type="entry name" value="Znf_RING"/>
</dbReference>